<feature type="chain" id="PRO_5015696225" description="LTXXQ motif protein" evidence="2">
    <location>
        <begin position="24"/>
        <end position="165"/>
    </location>
</feature>
<feature type="signal peptide" evidence="2">
    <location>
        <begin position="1"/>
        <end position="23"/>
    </location>
</feature>
<feature type="region of interest" description="Disordered" evidence="1">
    <location>
        <begin position="145"/>
        <end position="165"/>
    </location>
</feature>
<gene>
    <name evidence="3" type="ORF">C5Y93_01700</name>
</gene>
<proteinExistence type="predicted"/>
<name>A0A2S8GTP4_9BACT</name>
<protein>
    <recommendedName>
        <fullName evidence="5">LTXXQ motif protein</fullName>
    </recommendedName>
</protein>
<feature type="compositionally biased region" description="Basic and acidic residues" evidence="1">
    <location>
        <begin position="90"/>
        <end position="109"/>
    </location>
</feature>
<feature type="region of interest" description="Disordered" evidence="1">
    <location>
        <begin position="90"/>
        <end position="129"/>
    </location>
</feature>
<dbReference type="AlphaFoldDB" id="A0A2S8GTP4"/>
<evidence type="ECO:0000313" key="4">
    <source>
        <dbReference type="Proteomes" id="UP000237819"/>
    </source>
</evidence>
<reference evidence="3 4" key="1">
    <citation type="submission" date="2018-02" db="EMBL/GenBank/DDBJ databases">
        <title>Comparative genomes isolates from brazilian mangrove.</title>
        <authorList>
            <person name="Araujo J.E."/>
            <person name="Taketani R.G."/>
            <person name="Silva M.C.P."/>
            <person name="Loureco M.V."/>
            <person name="Andreote F.D."/>
        </authorList>
    </citation>
    <scope>NUCLEOTIDE SEQUENCE [LARGE SCALE GENOMIC DNA]</scope>
    <source>
        <strain evidence="3 4">Nap-Phe MGV</strain>
    </source>
</reference>
<evidence type="ECO:0008006" key="5">
    <source>
        <dbReference type="Google" id="ProtNLM"/>
    </source>
</evidence>
<feature type="compositionally biased region" description="Basic residues" evidence="1">
    <location>
        <begin position="152"/>
        <end position="165"/>
    </location>
</feature>
<dbReference type="RefSeq" id="WP_105333654.1">
    <property type="nucleotide sequence ID" value="NZ_PUHZ01000003.1"/>
</dbReference>
<dbReference type="Proteomes" id="UP000237819">
    <property type="component" value="Unassembled WGS sequence"/>
</dbReference>
<dbReference type="EMBL" id="PUHZ01000003">
    <property type="protein sequence ID" value="PQO47782.1"/>
    <property type="molecule type" value="Genomic_DNA"/>
</dbReference>
<keyword evidence="2" id="KW-0732">Signal</keyword>
<evidence type="ECO:0000256" key="2">
    <source>
        <dbReference type="SAM" id="SignalP"/>
    </source>
</evidence>
<organism evidence="3 4">
    <name type="scientific">Blastopirellula marina</name>
    <dbReference type="NCBI Taxonomy" id="124"/>
    <lineage>
        <taxon>Bacteria</taxon>
        <taxon>Pseudomonadati</taxon>
        <taxon>Planctomycetota</taxon>
        <taxon>Planctomycetia</taxon>
        <taxon>Pirellulales</taxon>
        <taxon>Pirellulaceae</taxon>
        <taxon>Blastopirellula</taxon>
    </lineage>
</organism>
<comment type="caution">
    <text evidence="3">The sequence shown here is derived from an EMBL/GenBank/DDBJ whole genome shotgun (WGS) entry which is preliminary data.</text>
</comment>
<sequence length="165" mass="18218">MSRCSTLFLFALAALVSVQSAFAADDDAAPKMKRQRKNANVGIFTQLSKIELTAEQKTEVAALRKEFAPQLVAAIKEVGMTKELRQARAAAQKEAKEKGLKGKDAREYVNTKAPLSDEQQEAQKKVNELNGKVREKLASILTDEQKETLGFNKKKPGAKKKKKAE</sequence>
<evidence type="ECO:0000256" key="1">
    <source>
        <dbReference type="SAM" id="MobiDB-lite"/>
    </source>
</evidence>
<dbReference type="OrthoDB" id="283883at2"/>
<accession>A0A2S8GTP4</accession>
<evidence type="ECO:0000313" key="3">
    <source>
        <dbReference type="EMBL" id="PQO47782.1"/>
    </source>
</evidence>
<dbReference type="Gene3D" id="1.20.120.1490">
    <property type="match status" value="1"/>
</dbReference>